<dbReference type="Pfam" id="PF04143">
    <property type="entry name" value="Sulf_transp"/>
    <property type="match status" value="1"/>
</dbReference>
<dbReference type="InterPro" id="IPR007272">
    <property type="entry name" value="Sulf_transp_TsuA/YedE"/>
</dbReference>
<reference evidence="2" key="1">
    <citation type="submission" date="2018-10" db="EMBL/GenBank/DDBJ databases">
        <authorList>
            <person name="Aoki K."/>
        </authorList>
    </citation>
    <scope>NUCLEOTIDE SEQUENCE</scope>
</reference>
<dbReference type="EMBL" id="UOYO01000036">
    <property type="protein sequence ID" value="VAY87889.1"/>
    <property type="molecule type" value="Genomic_DNA"/>
</dbReference>
<sequence length="204" mass="23063">MEMLTYPLFTTGFISNGENLLYGLFIGIIFGFILERTGFARSINIVPVFYFRDLRVSQVMVSAILTCSTWIIIAVFNGWLDFNQLFIPTTYLWPYMIGGALFGLSMIMAGWCPGTAVIGFATGKIDAAIFLLGIMFGMYFYFYIYSFDFIIDFANSGNMGKYTIHNALNTTVYTSFLITVALGVGLMIFMRAMKFIRDRKGEDI</sequence>
<keyword evidence="1" id="KW-1133">Transmembrane helix</keyword>
<gene>
    <name evidence="2" type="ORF">MNB_ARC-1_568</name>
</gene>
<keyword evidence="1" id="KW-0472">Membrane</keyword>
<name>A0A3B1DXW1_9ZZZZ</name>
<evidence type="ECO:0000256" key="1">
    <source>
        <dbReference type="SAM" id="Phobius"/>
    </source>
</evidence>
<feature type="transmembrane region" description="Helical" evidence="1">
    <location>
        <begin position="59"/>
        <end position="80"/>
    </location>
</feature>
<accession>A0A3B1DXW1</accession>
<feature type="transmembrane region" description="Helical" evidence="1">
    <location>
        <begin position="171"/>
        <end position="190"/>
    </location>
</feature>
<feature type="transmembrane region" description="Helical" evidence="1">
    <location>
        <begin position="20"/>
        <end position="39"/>
    </location>
</feature>
<evidence type="ECO:0000313" key="2">
    <source>
        <dbReference type="EMBL" id="VAY87889.1"/>
    </source>
</evidence>
<proteinExistence type="predicted"/>
<feature type="transmembrane region" description="Helical" evidence="1">
    <location>
        <begin position="128"/>
        <end position="151"/>
    </location>
</feature>
<dbReference type="AlphaFoldDB" id="A0A3B1DXW1"/>
<feature type="transmembrane region" description="Helical" evidence="1">
    <location>
        <begin position="92"/>
        <end position="121"/>
    </location>
</feature>
<protein>
    <submittedName>
        <fullName evidence="2">Rhodanese domain protein</fullName>
    </submittedName>
</protein>
<keyword evidence="1" id="KW-0812">Transmembrane</keyword>
<organism evidence="2">
    <name type="scientific">hydrothermal vent metagenome</name>
    <dbReference type="NCBI Taxonomy" id="652676"/>
    <lineage>
        <taxon>unclassified sequences</taxon>
        <taxon>metagenomes</taxon>
        <taxon>ecological metagenomes</taxon>
    </lineage>
</organism>